<evidence type="ECO:0000313" key="11">
    <source>
        <dbReference type="Proteomes" id="UP000051295"/>
    </source>
</evidence>
<evidence type="ECO:0000259" key="9">
    <source>
        <dbReference type="PROSITE" id="PS50850"/>
    </source>
</evidence>
<evidence type="ECO:0000256" key="2">
    <source>
        <dbReference type="ARBA" id="ARBA00004141"/>
    </source>
</evidence>
<comment type="caution">
    <text evidence="10">The sequence shown here is derived from an EMBL/GenBank/DDBJ whole genome shotgun (WGS) entry which is preliminary data.</text>
</comment>
<proteinExistence type="inferred from homology"/>
<feature type="transmembrane region" description="Helical" evidence="8">
    <location>
        <begin position="251"/>
        <end position="274"/>
    </location>
</feature>
<dbReference type="GO" id="GO:0016020">
    <property type="term" value="C:membrane"/>
    <property type="evidence" value="ECO:0007669"/>
    <property type="project" value="UniProtKB-SubCell"/>
</dbReference>
<keyword evidence="4" id="KW-0813">Transport</keyword>
<dbReference type="InterPro" id="IPR011701">
    <property type="entry name" value="MFS"/>
</dbReference>
<dbReference type="RefSeq" id="WP_057795930.1">
    <property type="nucleotide sequence ID" value="NZ_LAXJ01000024.1"/>
</dbReference>
<evidence type="ECO:0000256" key="8">
    <source>
        <dbReference type="SAM" id="Phobius"/>
    </source>
</evidence>
<dbReference type="STRING" id="1641875.XM53_18215"/>
<dbReference type="OrthoDB" id="9764259at2"/>
<dbReference type="EMBL" id="LAXJ01000024">
    <property type="protein sequence ID" value="KRS11017.1"/>
    <property type="molecule type" value="Genomic_DNA"/>
</dbReference>
<name>A0A0T5NPX1_9RHOB</name>
<dbReference type="Pfam" id="PF07690">
    <property type="entry name" value="MFS_1"/>
    <property type="match status" value="1"/>
</dbReference>
<feature type="transmembrane region" description="Helical" evidence="8">
    <location>
        <begin position="218"/>
        <end position="239"/>
    </location>
</feature>
<evidence type="ECO:0000256" key="3">
    <source>
        <dbReference type="ARBA" id="ARBA00007520"/>
    </source>
</evidence>
<dbReference type="GO" id="GO:0022857">
    <property type="term" value="F:transmembrane transporter activity"/>
    <property type="evidence" value="ECO:0007669"/>
    <property type="project" value="InterPro"/>
</dbReference>
<feature type="transmembrane region" description="Helical" evidence="8">
    <location>
        <begin position="135"/>
        <end position="157"/>
    </location>
</feature>
<dbReference type="CDD" id="cd17388">
    <property type="entry name" value="MFS_TetA"/>
    <property type="match status" value="1"/>
</dbReference>
<feature type="transmembrane region" description="Helical" evidence="8">
    <location>
        <begin position="77"/>
        <end position="100"/>
    </location>
</feature>
<feature type="transmembrane region" description="Helical" evidence="8">
    <location>
        <begin position="339"/>
        <end position="365"/>
    </location>
</feature>
<dbReference type="PROSITE" id="PS50850">
    <property type="entry name" value="MFS"/>
    <property type="match status" value="1"/>
</dbReference>
<dbReference type="PANTHER" id="PTHR23504:SF15">
    <property type="entry name" value="MAJOR FACILITATOR SUPERFAMILY (MFS) PROFILE DOMAIN-CONTAINING PROTEIN"/>
    <property type="match status" value="1"/>
</dbReference>
<feature type="transmembrane region" description="Helical" evidence="8">
    <location>
        <begin position="106"/>
        <end position="123"/>
    </location>
</feature>
<dbReference type="PROSITE" id="PS00216">
    <property type="entry name" value="SUGAR_TRANSPORT_1"/>
    <property type="match status" value="1"/>
</dbReference>
<reference evidence="10 11" key="1">
    <citation type="submission" date="2015-04" db="EMBL/GenBank/DDBJ databases">
        <title>The draft genome sequence of Roseovarius sp.R12b.</title>
        <authorList>
            <person name="Li G."/>
            <person name="Lai Q."/>
            <person name="Shao Z."/>
            <person name="Yan P."/>
        </authorList>
    </citation>
    <scope>NUCLEOTIDE SEQUENCE [LARGE SCALE GENOMIC DNA]</scope>
    <source>
        <strain evidence="10 11">R12B</strain>
    </source>
</reference>
<evidence type="ECO:0000256" key="7">
    <source>
        <dbReference type="ARBA" id="ARBA00023136"/>
    </source>
</evidence>
<feature type="transmembrane region" description="Helical" evidence="8">
    <location>
        <begin position="40"/>
        <end position="65"/>
    </location>
</feature>
<gene>
    <name evidence="10" type="ORF">XM53_18215</name>
</gene>
<feature type="domain" description="Major facilitator superfamily (MFS) profile" evidence="9">
    <location>
        <begin position="6"/>
        <end position="399"/>
    </location>
</feature>
<keyword evidence="11" id="KW-1185">Reference proteome</keyword>
<dbReference type="Gene3D" id="1.20.1250.20">
    <property type="entry name" value="MFS general substrate transporter like domains"/>
    <property type="match status" value="1"/>
</dbReference>
<comment type="subcellular location">
    <subcellularLocation>
        <location evidence="2">Membrane</location>
        <topology evidence="2">Multi-pass membrane protein</topology>
    </subcellularLocation>
</comment>
<accession>A0A0T5NPX1</accession>
<dbReference type="PANTHER" id="PTHR23504">
    <property type="entry name" value="MAJOR FACILITATOR SUPERFAMILY DOMAIN-CONTAINING PROTEIN 10"/>
    <property type="match status" value="1"/>
</dbReference>
<feature type="transmembrane region" description="Helical" evidence="8">
    <location>
        <begin position="163"/>
        <end position="183"/>
    </location>
</feature>
<feature type="transmembrane region" description="Helical" evidence="8">
    <location>
        <begin position="377"/>
        <end position="395"/>
    </location>
</feature>
<dbReference type="PATRIC" id="fig|1641875.4.peg.2166"/>
<comment type="function">
    <text evidence="1">Resistance to tetracycline by an active tetracycline efflux. This is an energy-dependent process that decreases the accumulation of the antibiotic in whole cells. This protein functions as a metal-tetracycline/H(+) antiporter.</text>
</comment>
<feature type="transmembrane region" description="Helical" evidence="8">
    <location>
        <begin position="7"/>
        <end position="28"/>
    </location>
</feature>
<feature type="transmembrane region" description="Helical" evidence="8">
    <location>
        <begin position="281"/>
        <end position="300"/>
    </location>
</feature>
<dbReference type="InterPro" id="IPR001958">
    <property type="entry name" value="Tet-R_TetA/multi-R_MdtG-like"/>
</dbReference>
<sequence length="412" mass="43311">MSSRLPTAFILITVMIDAMGIGIIIPVMPELIMDIDGGTLASAALWGGVLTSLFAVMQFLFGPMVGNLSDRFGRRPILLGSLLILALDYLVMAVAHAMWLLVLGRLVGGIMAATQSTAAAFMADTSPPEKRGAGFGLVSAAFGMGFVLGPVIGGLLGDLGPRAPFYAAASLAFANFLFGWAVLSETITPDRARPFVWARANPFGALRQIRALPGLGRLLVVLLLYQLAFNVYPAIWSYYTTAAFGWDPSMIGLSLGIFGISIFAVQAGLIGLAISRLGEAGTVVLALGFAILSFAVLGVISNGWLALALTPVSALAAMCVPALHAIMSRRTPHDAQGELQGIFTSVGALAMIISPLMMTNIFAAFTNPDATFRLPGAPFLAALLLVALGLVLFLTRRRHASADYVATGRNRP</sequence>
<feature type="transmembrane region" description="Helical" evidence="8">
    <location>
        <begin position="306"/>
        <end position="327"/>
    </location>
</feature>
<evidence type="ECO:0000256" key="5">
    <source>
        <dbReference type="ARBA" id="ARBA00022692"/>
    </source>
</evidence>
<evidence type="ECO:0000256" key="1">
    <source>
        <dbReference type="ARBA" id="ARBA00003279"/>
    </source>
</evidence>
<dbReference type="AlphaFoldDB" id="A0A0T5NPX1"/>
<organism evidence="10 11">
    <name type="scientific">Roseovarius atlanticus</name>
    <dbReference type="NCBI Taxonomy" id="1641875"/>
    <lineage>
        <taxon>Bacteria</taxon>
        <taxon>Pseudomonadati</taxon>
        <taxon>Pseudomonadota</taxon>
        <taxon>Alphaproteobacteria</taxon>
        <taxon>Rhodobacterales</taxon>
        <taxon>Roseobacteraceae</taxon>
        <taxon>Roseovarius</taxon>
    </lineage>
</organism>
<dbReference type="InterPro" id="IPR020846">
    <property type="entry name" value="MFS_dom"/>
</dbReference>
<dbReference type="SUPFAM" id="SSF103473">
    <property type="entry name" value="MFS general substrate transporter"/>
    <property type="match status" value="1"/>
</dbReference>
<protein>
    <submittedName>
        <fullName evidence="10">MFS transporter</fullName>
    </submittedName>
</protein>
<evidence type="ECO:0000313" key="10">
    <source>
        <dbReference type="EMBL" id="KRS11017.1"/>
    </source>
</evidence>
<keyword evidence="7 8" id="KW-0472">Membrane</keyword>
<dbReference type="InterPro" id="IPR036259">
    <property type="entry name" value="MFS_trans_sf"/>
</dbReference>
<keyword evidence="5 8" id="KW-0812">Transmembrane</keyword>
<dbReference type="InterPro" id="IPR005829">
    <property type="entry name" value="Sugar_transporter_CS"/>
</dbReference>
<evidence type="ECO:0000256" key="4">
    <source>
        <dbReference type="ARBA" id="ARBA00022448"/>
    </source>
</evidence>
<evidence type="ECO:0000256" key="6">
    <source>
        <dbReference type="ARBA" id="ARBA00022989"/>
    </source>
</evidence>
<keyword evidence="6 8" id="KW-1133">Transmembrane helix</keyword>
<comment type="similarity">
    <text evidence="3">Belongs to the major facilitator superfamily. TCR/Tet family.</text>
</comment>
<dbReference type="Proteomes" id="UP000051295">
    <property type="component" value="Unassembled WGS sequence"/>
</dbReference>
<dbReference type="PRINTS" id="PR01035">
    <property type="entry name" value="TCRTETA"/>
</dbReference>